<keyword evidence="13" id="KW-1185">Reference proteome</keyword>
<organism evidence="10 12">
    <name type="scientific">Billgrantia kenyensis</name>
    <dbReference type="NCBI Taxonomy" id="321266"/>
    <lineage>
        <taxon>Bacteria</taxon>
        <taxon>Pseudomonadati</taxon>
        <taxon>Pseudomonadota</taxon>
        <taxon>Gammaproteobacteria</taxon>
        <taxon>Oceanospirillales</taxon>
        <taxon>Halomonadaceae</taxon>
        <taxon>Billgrantia</taxon>
    </lineage>
</organism>
<keyword evidence="1 6" id="KW-0597">Phosphoprotein</keyword>
<dbReference type="InterPro" id="IPR011006">
    <property type="entry name" value="CheY-like_superfamily"/>
</dbReference>
<keyword evidence="4 7" id="KW-0238">DNA-binding</keyword>
<reference evidence="10 12" key="2">
    <citation type="submission" date="2020-07" db="EMBL/GenBank/DDBJ databases">
        <title>Identification of Halomonas strains.</title>
        <authorList>
            <person name="Xiao Z."/>
            <person name="Shen J."/>
        </authorList>
    </citation>
    <scope>NUCLEOTIDE SEQUENCE [LARGE SCALE GENOMIC DNA]</scope>
    <source>
        <strain evidence="10 12">DSM 17331</strain>
    </source>
</reference>
<keyword evidence="2" id="KW-0902">Two-component regulatory system</keyword>
<feature type="domain" description="Response regulatory" evidence="8">
    <location>
        <begin position="10"/>
        <end position="129"/>
    </location>
</feature>
<dbReference type="Pfam" id="PF00072">
    <property type="entry name" value="Response_reg"/>
    <property type="match status" value="1"/>
</dbReference>
<dbReference type="InterPro" id="IPR001867">
    <property type="entry name" value="OmpR/PhoB-type_DNA-bd"/>
</dbReference>
<dbReference type="GO" id="GO:0006355">
    <property type="term" value="P:regulation of DNA-templated transcription"/>
    <property type="evidence" value="ECO:0007669"/>
    <property type="project" value="InterPro"/>
</dbReference>
<evidence type="ECO:0000256" key="7">
    <source>
        <dbReference type="PROSITE-ProRule" id="PRU01091"/>
    </source>
</evidence>
<dbReference type="SUPFAM" id="SSF52172">
    <property type="entry name" value="CheY-like"/>
    <property type="match status" value="1"/>
</dbReference>
<evidence type="ECO:0000256" key="4">
    <source>
        <dbReference type="ARBA" id="ARBA00023125"/>
    </source>
</evidence>
<dbReference type="Proteomes" id="UP000814353">
    <property type="component" value="Unassembled WGS sequence"/>
</dbReference>
<feature type="modified residue" description="4-aspartylphosphate" evidence="6">
    <location>
        <position position="64"/>
    </location>
</feature>
<dbReference type="EMBL" id="JABFUB010000002">
    <property type="protein sequence ID" value="MCG6660643.1"/>
    <property type="molecule type" value="Genomic_DNA"/>
</dbReference>
<keyword evidence="5" id="KW-0804">Transcription</keyword>
<dbReference type="Pfam" id="PF00486">
    <property type="entry name" value="Trans_reg_C"/>
    <property type="match status" value="1"/>
</dbReference>
<dbReference type="InterPro" id="IPR036388">
    <property type="entry name" value="WH-like_DNA-bd_sf"/>
</dbReference>
<protein>
    <submittedName>
        <fullName evidence="10">Response regulator</fullName>
    </submittedName>
</protein>
<dbReference type="InterPro" id="IPR016032">
    <property type="entry name" value="Sig_transdc_resp-reg_C-effctor"/>
</dbReference>
<evidence type="ECO:0000313" key="11">
    <source>
        <dbReference type="EMBL" id="MCG6660643.1"/>
    </source>
</evidence>
<dbReference type="SUPFAM" id="SSF46894">
    <property type="entry name" value="C-terminal effector domain of the bipartite response regulators"/>
    <property type="match status" value="1"/>
</dbReference>
<evidence type="ECO:0000256" key="2">
    <source>
        <dbReference type="ARBA" id="ARBA00023012"/>
    </source>
</evidence>
<sequence>MHDAEVPHDTLLIVEDEPKIARLVADYLEGSGFATQHIDHGDRVLPWLQQQAADERLPSLVLLDLMLPGIDGLTLCREIRQRWPAVAIIMLTARVEEVDRLLGLELGADDYICKPFSPREVVARVKAVLRRSQALRDPSVANGSQLMLDDEGWRALADGQDLGLTAVEYQLLKVMMLAPGRIFTRDQLMDRMYRDHRIVSERTVDSHVKKLRRKIADAWPEREIIRSVYGVGYKYQPEE</sequence>
<evidence type="ECO:0000256" key="6">
    <source>
        <dbReference type="PROSITE-ProRule" id="PRU00169"/>
    </source>
</evidence>
<dbReference type="PANTHER" id="PTHR48111">
    <property type="entry name" value="REGULATOR OF RPOS"/>
    <property type="match status" value="1"/>
</dbReference>
<comment type="caution">
    <text evidence="10">The sequence shown here is derived from an EMBL/GenBank/DDBJ whole genome shotgun (WGS) entry which is preliminary data.</text>
</comment>
<dbReference type="Gene3D" id="1.10.10.10">
    <property type="entry name" value="Winged helix-like DNA-binding domain superfamily/Winged helix DNA-binding domain"/>
    <property type="match status" value="1"/>
</dbReference>
<dbReference type="GO" id="GO:0005829">
    <property type="term" value="C:cytosol"/>
    <property type="evidence" value="ECO:0007669"/>
    <property type="project" value="TreeGrafter"/>
</dbReference>
<feature type="DNA-binding region" description="OmpR/PhoB-type" evidence="7">
    <location>
        <begin position="137"/>
        <end position="237"/>
    </location>
</feature>
<dbReference type="GO" id="GO:0032993">
    <property type="term" value="C:protein-DNA complex"/>
    <property type="evidence" value="ECO:0007669"/>
    <property type="project" value="TreeGrafter"/>
</dbReference>
<dbReference type="InterPro" id="IPR039420">
    <property type="entry name" value="WalR-like"/>
</dbReference>
<name>A0A7V9VZR4_9GAMM</name>
<dbReference type="GO" id="GO:0000976">
    <property type="term" value="F:transcription cis-regulatory region binding"/>
    <property type="evidence" value="ECO:0007669"/>
    <property type="project" value="TreeGrafter"/>
</dbReference>
<dbReference type="AlphaFoldDB" id="A0A7V9VZR4"/>
<evidence type="ECO:0000313" key="13">
    <source>
        <dbReference type="Proteomes" id="UP000814353"/>
    </source>
</evidence>
<keyword evidence="3" id="KW-0805">Transcription regulation</keyword>
<evidence type="ECO:0000256" key="3">
    <source>
        <dbReference type="ARBA" id="ARBA00023015"/>
    </source>
</evidence>
<dbReference type="RefSeq" id="WP_181513823.1">
    <property type="nucleotide sequence ID" value="NZ_JABFUB010000002.1"/>
</dbReference>
<dbReference type="CDD" id="cd00383">
    <property type="entry name" value="trans_reg_C"/>
    <property type="match status" value="1"/>
</dbReference>
<dbReference type="Proteomes" id="UP000518091">
    <property type="component" value="Unassembled WGS sequence"/>
</dbReference>
<evidence type="ECO:0000313" key="12">
    <source>
        <dbReference type="Proteomes" id="UP000518091"/>
    </source>
</evidence>
<dbReference type="InterPro" id="IPR001789">
    <property type="entry name" value="Sig_transdc_resp-reg_receiver"/>
</dbReference>
<dbReference type="SMART" id="SM00862">
    <property type="entry name" value="Trans_reg_C"/>
    <property type="match status" value="1"/>
</dbReference>
<dbReference type="PROSITE" id="PS51755">
    <property type="entry name" value="OMPR_PHOB"/>
    <property type="match status" value="1"/>
</dbReference>
<accession>A0A7V9VZR4</accession>
<gene>
    <name evidence="10" type="ORF">H1D44_05440</name>
    <name evidence="11" type="ORF">HOP48_03655</name>
</gene>
<evidence type="ECO:0000256" key="1">
    <source>
        <dbReference type="ARBA" id="ARBA00022553"/>
    </source>
</evidence>
<dbReference type="PANTHER" id="PTHR48111:SF4">
    <property type="entry name" value="DNA-BINDING DUAL TRANSCRIPTIONAL REGULATOR OMPR"/>
    <property type="match status" value="1"/>
</dbReference>
<reference evidence="11 13" key="1">
    <citation type="submission" date="2020-05" db="EMBL/GenBank/DDBJ databases">
        <title>Comparative genomic analysis of denitrifying bacteria from Halomonas genus.</title>
        <authorList>
            <person name="Wang L."/>
            <person name="Shao Z."/>
        </authorList>
    </citation>
    <scope>NUCLEOTIDE SEQUENCE [LARGE SCALE GENOMIC DNA]</scope>
    <source>
        <strain evidence="11 13">DSM 17331</strain>
    </source>
</reference>
<feature type="domain" description="OmpR/PhoB-type" evidence="9">
    <location>
        <begin position="137"/>
        <end position="237"/>
    </location>
</feature>
<dbReference type="PROSITE" id="PS50110">
    <property type="entry name" value="RESPONSE_REGULATORY"/>
    <property type="match status" value="1"/>
</dbReference>
<dbReference type="GO" id="GO:0000156">
    <property type="term" value="F:phosphorelay response regulator activity"/>
    <property type="evidence" value="ECO:0007669"/>
    <property type="project" value="TreeGrafter"/>
</dbReference>
<evidence type="ECO:0000256" key="5">
    <source>
        <dbReference type="ARBA" id="ARBA00023163"/>
    </source>
</evidence>
<evidence type="ECO:0000313" key="10">
    <source>
        <dbReference type="EMBL" id="MBA2778337.1"/>
    </source>
</evidence>
<evidence type="ECO:0000259" key="9">
    <source>
        <dbReference type="PROSITE" id="PS51755"/>
    </source>
</evidence>
<dbReference type="SMART" id="SM00448">
    <property type="entry name" value="REC"/>
    <property type="match status" value="1"/>
</dbReference>
<dbReference type="Gene3D" id="6.10.250.690">
    <property type="match status" value="1"/>
</dbReference>
<evidence type="ECO:0000259" key="8">
    <source>
        <dbReference type="PROSITE" id="PS50110"/>
    </source>
</evidence>
<proteinExistence type="predicted"/>
<dbReference type="EMBL" id="JACEFT010000004">
    <property type="protein sequence ID" value="MBA2778337.1"/>
    <property type="molecule type" value="Genomic_DNA"/>
</dbReference>
<dbReference type="Gene3D" id="3.40.50.2300">
    <property type="match status" value="1"/>
</dbReference>